<evidence type="ECO:0000313" key="4">
    <source>
        <dbReference type="Proteomes" id="UP000479710"/>
    </source>
</evidence>
<organism evidence="3 4">
    <name type="scientific">Oryza meyeriana var. granulata</name>
    <dbReference type="NCBI Taxonomy" id="110450"/>
    <lineage>
        <taxon>Eukaryota</taxon>
        <taxon>Viridiplantae</taxon>
        <taxon>Streptophyta</taxon>
        <taxon>Embryophyta</taxon>
        <taxon>Tracheophyta</taxon>
        <taxon>Spermatophyta</taxon>
        <taxon>Magnoliopsida</taxon>
        <taxon>Liliopsida</taxon>
        <taxon>Poales</taxon>
        <taxon>Poaceae</taxon>
        <taxon>BOP clade</taxon>
        <taxon>Oryzoideae</taxon>
        <taxon>Oryzeae</taxon>
        <taxon>Oryzinae</taxon>
        <taxon>Oryza</taxon>
        <taxon>Oryza meyeriana</taxon>
    </lineage>
</organism>
<evidence type="ECO:0000313" key="3">
    <source>
        <dbReference type="EMBL" id="KAF0896891.1"/>
    </source>
</evidence>
<dbReference type="Pfam" id="PF23598">
    <property type="entry name" value="LRR_14"/>
    <property type="match status" value="1"/>
</dbReference>
<dbReference type="Proteomes" id="UP000479710">
    <property type="component" value="Unassembled WGS sequence"/>
</dbReference>
<comment type="caution">
    <text evidence="3">The sequence shown here is derived from an EMBL/GenBank/DDBJ whole genome shotgun (WGS) entry which is preliminary data.</text>
</comment>
<dbReference type="SUPFAM" id="SSF52047">
    <property type="entry name" value="RNI-like"/>
    <property type="match status" value="1"/>
</dbReference>
<sequence>MPAGVGNLRSLQELQLGWRSIERYENFAMEVGRLTELRMLEITVNGEIDEGTGKALVASLCGLRRIQNLVINCNSSKIMNFWDGWLHWEPPRQLCLSSFDNICLPRLPAWVNYMCVPQLSSLKLEVFAMEARDLDGAMPMLMDIVVWPWASEDSASIDVGLGNLPLRKSIQVRRPGRWRKCRWRGGARCMLTPTVRPFMCTHLKRRR</sequence>
<reference evidence="3 4" key="1">
    <citation type="submission" date="2019-11" db="EMBL/GenBank/DDBJ databases">
        <title>Whole genome sequence of Oryza granulata.</title>
        <authorList>
            <person name="Li W."/>
        </authorList>
    </citation>
    <scope>NUCLEOTIDE SEQUENCE [LARGE SCALE GENOMIC DNA]</scope>
    <source>
        <strain evidence="4">cv. Menghai</strain>
        <tissue evidence="3">Leaf</tissue>
    </source>
</reference>
<evidence type="ECO:0000259" key="2">
    <source>
        <dbReference type="Pfam" id="PF23598"/>
    </source>
</evidence>
<name>A0A6G1CA47_9ORYZ</name>
<dbReference type="OrthoDB" id="693179at2759"/>
<dbReference type="InterPro" id="IPR032675">
    <property type="entry name" value="LRR_dom_sf"/>
</dbReference>
<dbReference type="Gene3D" id="3.80.10.10">
    <property type="entry name" value="Ribonuclease Inhibitor"/>
    <property type="match status" value="1"/>
</dbReference>
<feature type="domain" description="Disease resistance R13L4/SHOC-2-like LRR" evidence="2">
    <location>
        <begin position="1"/>
        <end position="135"/>
    </location>
</feature>
<gene>
    <name evidence="3" type="ORF">E2562_029579</name>
</gene>
<keyword evidence="4" id="KW-1185">Reference proteome</keyword>
<accession>A0A6G1CA47</accession>
<dbReference type="AlphaFoldDB" id="A0A6G1CA47"/>
<keyword evidence="1" id="KW-0677">Repeat</keyword>
<proteinExistence type="predicted"/>
<dbReference type="EMBL" id="SPHZ02000010">
    <property type="protein sequence ID" value="KAF0896891.1"/>
    <property type="molecule type" value="Genomic_DNA"/>
</dbReference>
<protein>
    <recommendedName>
        <fullName evidence="2">Disease resistance R13L4/SHOC-2-like LRR domain-containing protein</fullName>
    </recommendedName>
</protein>
<dbReference type="InterPro" id="IPR055414">
    <property type="entry name" value="LRR_R13L4/SHOC2-like"/>
</dbReference>
<evidence type="ECO:0000256" key="1">
    <source>
        <dbReference type="ARBA" id="ARBA00022737"/>
    </source>
</evidence>